<keyword evidence="1" id="KW-0862">Zinc</keyword>
<evidence type="ECO:0000256" key="2">
    <source>
        <dbReference type="SAM" id="MobiDB-lite"/>
    </source>
</evidence>
<dbReference type="GO" id="GO:0008270">
    <property type="term" value="F:zinc ion binding"/>
    <property type="evidence" value="ECO:0007669"/>
    <property type="project" value="UniProtKB-KW"/>
</dbReference>
<protein>
    <submittedName>
        <fullName evidence="5">Putative zinc finger, CCHC-type</fullName>
    </submittedName>
</protein>
<evidence type="ECO:0000256" key="3">
    <source>
        <dbReference type="SAM" id="SignalP"/>
    </source>
</evidence>
<evidence type="ECO:0000259" key="4">
    <source>
        <dbReference type="PROSITE" id="PS50158"/>
    </source>
</evidence>
<dbReference type="InterPro" id="IPR036875">
    <property type="entry name" value="Znf_CCHC_sf"/>
</dbReference>
<gene>
    <name evidence="5" type="ORF">HannXRQ_Chr06g0175871</name>
</gene>
<keyword evidence="1" id="KW-0863">Zinc-finger</keyword>
<feature type="chain" id="PRO_5012287185" evidence="3">
    <location>
        <begin position="23"/>
        <end position="373"/>
    </location>
</feature>
<dbReference type="OMA" id="RRESQNT"/>
<dbReference type="OrthoDB" id="1737433at2759"/>
<organism evidence="5 6">
    <name type="scientific">Helianthus annuus</name>
    <name type="common">Common sunflower</name>
    <dbReference type="NCBI Taxonomy" id="4232"/>
    <lineage>
        <taxon>Eukaryota</taxon>
        <taxon>Viridiplantae</taxon>
        <taxon>Streptophyta</taxon>
        <taxon>Embryophyta</taxon>
        <taxon>Tracheophyta</taxon>
        <taxon>Spermatophyta</taxon>
        <taxon>Magnoliopsida</taxon>
        <taxon>eudicotyledons</taxon>
        <taxon>Gunneridae</taxon>
        <taxon>Pentapetalae</taxon>
        <taxon>asterids</taxon>
        <taxon>campanulids</taxon>
        <taxon>Asterales</taxon>
        <taxon>Asteraceae</taxon>
        <taxon>Asteroideae</taxon>
        <taxon>Heliantheae alliance</taxon>
        <taxon>Heliantheae</taxon>
        <taxon>Helianthus</taxon>
    </lineage>
</organism>
<sequence length="373" mass="42591">MTIVSIPIFLFGFYHVISTVCSSPGTAIDLLHRNSDHLFTNPDKMSNLSKLEFTALDISGNNYLPWTLDAKIHLTANNLGETINVDNQTSPQNKAKAMIFLRHHLHEDLKREYLTVEDPLELWTNIKERFDHQKLVLLPKARYEWLHLRLQDFKTVSEYNSALFRITSELKLCGEKITDEDMLEKTFSTFHASNMLLSQQYRERQFTKYSELISCLLVAEQNNKLLLQNHQSRPAGASPFPEANAANYQSGRGRGRGHGPSRGRGRGRGRGYTWRRESQNTKHSGGESSRHNTGRPSKKKSSGNQSNICYKCGMSNHWSRTCHTPKHLVEAYQRMMKEKGKNAETNLNENAPSATISDVHLDACDFIENVRDV</sequence>
<dbReference type="InParanoid" id="A0A251UJ77"/>
<dbReference type="SUPFAM" id="SSF57756">
    <property type="entry name" value="Retrovirus zinc finger-like domains"/>
    <property type="match status" value="1"/>
</dbReference>
<feature type="region of interest" description="Disordered" evidence="2">
    <location>
        <begin position="231"/>
        <end position="306"/>
    </location>
</feature>
<reference evidence="6" key="1">
    <citation type="journal article" date="2017" name="Nature">
        <title>The sunflower genome provides insights into oil metabolism, flowering and Asterid evolution.</title>
        <authorList>
            <person name="Badouin H."/>
            <person name="Gouzy J."/>
            <person name="Grassa C.J."/>
            <person name="Murat F."/>
            <person name="Staton S.E."/>
            <person name="Cottret L."/>
            <person name="Lelandais-Briere C."/>
            <person name="Owens G.L."/>
            <person name="Carrere S."/>
            <person name="Mayjonade B."/>
            <person name="Legrand L."/>
            <person name="Gill N."/>
            <person name="Kane N.C."/>
            <person name="Bowers J.E."/>
            <person name="Hubner S."/>
            <person name="Bellec A."/>
            <person name="Berard A."/>
            <person name="Berges H."/>
            <person name="Blanchet N."/>
            <person name="Boniface M.C."/>
            <person name="Brunel D."/>
            <person name="Catrice O."/>
            <person name="Chaidir N."/>
            <person name="Claudel C."/>
            <person name="Donnadieu C."/>
            <person name="Faraut T."/>
            <person name="Fievet G."/>
            <person name="Helmstetter N."/>
            <person name="King M."/>
            <person name="Knapp S.J."/>
            <person name="Lai Z."/>
            <person name="Le Paslier M.C."/>
            <person name="Lippi Y."/>
            <person name="Lorenzon L."/>
            <person name="Mandel J.R."/>
            <person name="Marage G."/>
            <person name="Marchand G."/>
            <person name="Marquand E."/>
            <person name="Bret-Mestries E."/>
            <person name="Morien E."/>
            <person name="Nambeesan S."/>
            <person name="Nguyen T."/>
            <person name="Pegot-Espagnet P."/>
            <person name="Pouilly N."/>
            <person name="Raftis F."/>
            <person name="Sallet E."/>
            <person name="Schiex T."/>
            <person name="Thomas J."/>
            <person name="Vandecasteele C."/>
            <person name="Vares D."/>
            <person name="Vear F."/>
            <person name="Vautrin S."/>
            <person name="Crespi M."/>
            <person name="Mangin B."/>
            <person name="Burke J.M."/>
            <person name="Salse J."/>
            <person name="Munos S."/>
            <person name="Vincourt P."/>
            <person name="Rieseberg L.H."/>
            <person name="Langlade N.B."/>
        </authorList>
    </citation>
    <scope>NUCLEOTIDE SEQUENCE [LARGE SCALE GENOMIC DNA]</scope>
    <source>
        <strain evidence="6">cv. SF193</strain>
    </source>
</reference>
<dbReference type="AlphaFoldDB" id="A0A251UJ77"/>
<dbReference type="PROSITE" id="PS50158">
    <property type="entry name" value="ZF_CCHC"/>
    <property type="match status" value="1"/>
</dbReference>
<evidence type="ECO:0000313" key="6">
    <source>
        <dbReference type="Proteomes" id="UP000215914"/>
    </source>
</evidence>
<keyword evidence="3" id="KW-0732">Signal</keyword>
<dbReference type="InterPro" id="IPR001878">
    <property type="entry name" value="Znf_CCHC"/>
</dbReference>
<name>A0A251UJ77_HELAN</name>
<dbReference type="Proteomes" id="UP000215914">
    <property type="component" value="Chromosome 6"/>
</dbReference>
<dbReference type="PANTHER" id="PTHR33325">
    <property type="entry name" value="ZINC FINGER, CCHC-TYPE-RELATED"/>
    <property type="match status" value="1"/>
</dbReference>
<feature type="compositionally biased region" description="Basic residues" evidence="2">
    <location>
        <begin position="253"/>
        <end position="269"/>
    </location>
</feature>
<dbReference type="PANTHER" id="PTHR33325:SF5">
    <property type="entry name" value="TRANSCRIPTION FACTOR INTERACTOR AND REGULATOR CCHC(ZN) FAMILY"/>
    <property type="match status" value="1"/>
</dbReference>
<feature type="domain" description="CCHC-type" evidence="4">
    <location>
        <begin position="309"/>
        <end position="322"/>
    </location>
</feature>
<evidence type="ECO:0000256" key="1">
    <source>
        <dbReference type="PROSITE-ProRule" id="PRU00047"/>
    </source>
</evidence>
<accession>A0A251UJ77</accession>
<feature type="signal peptide" evidence="3">
    <location>
        <begin position="1"/>
        <end position="22"/>
    </location>
</feature>
<dbReference type="GO" id="GO:0003676">
    <property type="term" value="F:nucleic acid binding"/>
    <property type="evidence" value="ECO:0007669"/>
    <property type="project" value="InterPro"/>
</dbReference>
<feature type="compositionally biased region" description="Basic residues" evidence="2">
    <location>
        <begin position="292"/>
        <end position="301"/>
    </location>
</feature>
<keyword evidence="1" id="KW-0479">Metal-binding</keyword>
<dbReference type="EMBL" id="CM007895">
    <property type="protein sequence ID" value="OTG22842.1"/>
    <property type="molecule type" value="Genomic_DNA"/>
</dbReference>
<proteinExistence type="predicted"/>
<evidence type="ECO:0000313" key="5">
    <source>
        <dbReference type="EMBL" id="OTG22842.1"/>
    </source>
</evidence>
<keyword evidence="6" id="KW-1185">Reference proteome</keyword>
<feature type="compositionally biased region" description="Basic and acidic residues" evidence="2">
    <location>
        <begin position="274"/>
        <end position="290"/>
    </location>
</feature>